<dbReference type="PANTHER" id="PTHR38687">
    <property type="entry name" value="CELL DIVISION PROTEIN DEDD-RELATED"/>
    <property type="match status" value="1"/>
</dbReference>
<reference evidence="3 4" key="1">
    <citation type="submission" date="2019-03" db="EMBL/GenBank/DDBJ databases">
        <title>Genome sequence of Thiobacillaceae bacterium LSR1, a sulfur-oxidizing bacterium isolated from freshwater sediment.</title>
        <authorList>
            <person name="Li S."/>
        </authorList>
    </citation>
    <scope>NUCLEOTIDE SEQUENCE [LARGE SCALE GENOMIC DNA]</scope>
    <source>
        <strain evidence="3 4">LSR1</strain>
    </source>
</reference>
<evidence type="ECO:0000313" key="3">
    <source>
        <dbReference type="EMBL" id="TCJ14754.1"/>
    </source>
</evidence>
<evidence type="ECO:0000256" key="1">
    <source>
        <dbReference type="SAM" id="Phobius"/>
    </source>
</evidence>
<name>A0A4R1BCL5_9PROT</name>
<dbReference type="EMBL" id="SJZB01000033">
    <property type="protein sequence ID" value="TCJ14754.1"/>
    <property type="molecule type" value="Genomic_DNA"/>
</dbReference>
<dbReference type="InterPro" id="IPR007730">
    <property type="entry name" value="SPOR-like_dom"/>
</dbReference>
<dbReference type="SUPFAM" id="SSF110997">
    <property type="entry name" value="Sporulation related repeat"/>
    <property type="match status" value="1"/>
</dbReference>
<sequence>MARRDYKNSGGRSGDKRGGRFGVLFFGILIGLVAAAVMAWYLLPRAGDFHAVESAPVLHAPPPAAPAAKPVQPAEPAVPAPNPSNYTFYDILPGNKAPKPLPPAKEQWWLQVAALKNAADADALRAKLTLLNLNVVVQATPGNPPLHRVRVGPFRSQDAAESAREGLTLNNFEARLLKEPIAQ</sequence>
<evidence type="ECO:0000259" key="2">
    <source>
        <dbReference type="PROSITE" id="PS51724"/>
    </source>
</evidence>
<gene>
    <name evidence="3" type="ORF">EZJ19_09235</name>
</gene>
<accession>A0A4R1BCL5</accession>
<dbReference type="Gene3D" id="3.30.70.1070">
    <property type="entry name" value="Sporulation related repeat"/>
    <property type="match status" value="1"/>
</dbReference>
<dbReference type="GO" id="GO:0042834">
    <property type="term" value="F:peptidoglycan binding"/>
    <property type="evidence" value="ECO:0007669"/>
    <property type="project" value="InterPro"/>
</dbReference>
<dbReference type="InterPro" id="IPR036680">
    <property type="entry name" value="SPOR-like_sf"/>
</dbReference>
<dbReference type="AlphaFoldDB" id="A0A4R1BCL5"/>
<protein>
    <submittedName>
        <fullName evidence="3">SPOR domain-containing protein</fullName>
    </submittedName>
</protein>
<feature type="domain" description="SPOR" evidence="2">
    <location>
        <begin position="102"/>
        <end position="180"/>
    </location>
</feature>
<proteinExistence type="predicted"/>
<dbReference type="Proteomes" id="UP000295443">
    <property type="component" value="Unassembled WGS sequence"/>
</dbReference>
<comment type="caution">
    <text evidence="3">The sequence shown here is derived from an EMBL/GenBank/DDBJ whole genome shotgun (WGS) entry which is preliminary data.</text>
</comment>
<dbReference type="Pfam" id="PF05036">
    <property type="entry name" value="SPOR"/>
    <property type="match status" value="1"/>
</dbReference>
<feature type="transmembrane region" description="Helical" evidence="1">
    <location>
        <begin position="21"/>
        <end position="43"/>
    </location>
</feature>
<dbReference type="OrthoDB" id="7063246at2"/>
<organism evidence="3 4">
    <name type="scientific">Parasulfuritortus cantonensis</name>
    <dbReference type="NCBI Taxonomy" id="2528202"/>
    <lineage>
        <taxon>Bacteria</taxon>
        <taxon>Pseudomonadati</taxon>
        <taxon>Pseudomonadota</taxon>
        <taxon>Betaproteobacteria</taxon>
        <taxon>Nitrosomonadales</taxon>
        <taxon>Thiobacillaceae</taxon>
        <taxon>Parasulfuritortus</taxon>
    </lineage>
</organism>
<keyword evidence="1" id="KW-0472">Membrane</keyword>
<keyword evidence="4" id="KW-1185">Reference proteome</keyword>
<keyword evidence="1" id="KW-0812">Transmembrane</keyword>
<evidence type="ECO:0000313" key="4">
    <source>
        <dbReference type="Proteomes" id="UP000295443"/>
    </source>
</evidence>
<dbReference type="RefSeq" id="WP_131446854.1">
    <property type="nucleotide sequence ID" value="NZ_SJZB01000033.1"/>
</dbReference>
<keyword evidence="1" id="KW-1133">Transmembrane helix</keyword>
<dbReference type="InterPro" id="IPR052521">
    <property type="entry name" value="Cell_div_SPOR-domain"/>
</dbReference>
<dbReference type="PROSITE" id="PS51724">
    <property type="entry name" value="SPOR"/>
    <property type="match status" value="1"/>
</dbReference>